<organism evidence="3 4">
    <name type="scientific">Gracilariopsis chorda</name>
    <dbReference type="NCBI Taxonomy" id="448386"/>
    <lineage>
        <taxon>Eukaryota</taxon>
        <taxon>Rhodophyta</taxon>
        <taxon>Florideophyceae</taxon>
        <taxon>Rhodymeniophycidae</taxon>
        <taxon>Gracilariales</taxon>
        <taxon>Gracilariaceae</taxon>
        <taxon>Gracilariopsis</taxon>
    </lineage>
</organism>
<protein>
    <submittedName>
        <fullName evidence="3">Uncharacterized protein</fullName>
    </submittedName>
</protein>
<keyword evidence="2" id="KW-0812">Transmembrane</keyword>
<keyword evidence="4" id="KW-1185">Reference proteome</keyword>
<evidence type="ECO:0000256" key="1">
    <source>
        <dbReference type="SAM" id="MobiDB-lite"/>
    </source>
</evidence>
<comment type="caution">
    <text evidence="3">The sequence shown here is derived from an EMBL/GenBank/DDBJ whole genome shotgun (WGS) entry which is preliminary data.</text>
</comment>
<name>A0A2V3J4L8_9FLOR</name>
<gene>
    <name evidence="3" type="ORF">BWQ96_01200</name>
</gene>
<reference evidence="3 4" key="1">
    <citation type="journal article" date="2018" name="Mol. Biol. Evol.">
        <title>Analysis of the draft genome of the red seaweed Gracilariopsis chorda provides insights into genome size evolution in Rhodophyta.</title>
        <authorList>
            <person name="Lee J."/>
            <person name="Yang E.C."/>
            <person name="Graf L."/>
            <person name="Yang J.H."/>
            <person name="Qiu H."/>
            <person name="Zel Zion U."/>
            <person name="Chan C.X."/>
            <person name="Stephens T.G."/>
            <person name="Weber A.P.M."/>
            <person name="Boo G.H."/>
            <person name="Boo S.M."/>
            <person name="Kim K.M."/>
            <person name="Shin Y."/>
            <person name="Jung M."/>
            <person name="Lee S.J."/>
            <person name="Yim H.S."/>
            <person name="Lee J.H."/>
            <person name="Bhattacharya D."/>
            <person name="Yoon H.S."/>
        </authorList>
    </citation>
    <scope>NUCLEOTIDE SEQUENCE [LARGE SCALE GENOMIC DNA]</scope>
    <source>
        <strain evidence="3 4">SKKU-2015</strain>
        <tissue evidence="3">Whole body</tissue>
    </source>
</reference>
<dbReference type="AlphaFoldDB" id="A0A2V3J4L8"/>
<keyword evidence="2" id="KW-1133">Transmembrane helix</keyword>
<dbReference type="Proteomes" id="UP000247409">
    <property type="component" value="Unassembled WGS sequence"/>
</dbReference>
<feature type="region of interest" description="Disordered" evidence="1">
    <location>
        <begin position="43"/>
        <end position="64"/>
    </location>
</feature>
<evidence type="ECO:0000256" key="2">
    <source>
        <dbReference type="SAM" id="Phobius"/>
    </source>
</evidence>
<dbReference type="OrthoDB" id="5559at2759"/>
<keyword evidence="2" id="KW-0472">Membrane</keyword>
<accession>A0A2V3J4L8</accession>
<dbReference type="EMBL" id="NBIV01000009">
    <property type="protein sequence ID" value="PXF49062.1"/>
    <property type="molecule type" value="Genomic_DNA"/>
</dbReference>
<evidence type="ECO:0000313" key="3">
    <source>
        <dbReference type="EMBL" id="PXF49062.1"/>
    </source>
</evidence>
<sequence>MEYYAFAGAVPVLPRSNRLKSAIVSEASPFTYRKRPHIVRASSWRASGIPEPESTGSSADDERLSQELQAKVTELFGSRNNITIDMNTDSDVQFIVQRSVASTEARQKRAAWSVIISVAVISVAAGVLFTAMYYAGAVHGSEDSDGRYEMPTYGTQSYIDPYRLLEEDRQIQESKTQ</sequence>
<proteinExistence type="predicted"/>
<feature type="transmembrane region" description="Helical" evidence="2">
    <location>
        <begin position="110"/>
        <end position="135"/>
    </location>
</feature>
<evidence type="ECO:0000313" key="4">
    <source>
        <dbReference type="Proteomes" id="UP000247409"/>
    </source>
</evidence>